<feature type="domain" description="Phosphatidic acid phosphatase type 2/haloperoxidase" evidence="4">
    <location>
        <begin position="70"/>
        <end position="197"/>
    </location>
</feature>
<evidence type="ECO:0000256" key="1">
    <source>
        <dbReference type="SAM" id="MobiDB-lite"/>
    </source>
</evidence>
<dbReference type="Gene3D" id="1.20.144.10">
    <property type="entry name" value="Phosphatidic acid phosphatase type 2/haloperoxidase"/>
    <property type="match status" value="1"/>
</dbReference>
<feature type="signal peptide" evidence="3">
    <location>
        <begin position="1"/>
        <end position="22"/>
    </location>
</feature>
<feature type="region of interest" description="Disordered" evidence="1">
    <location>
        <begin position="212"/>
        <end position="246"/>
    </location>
</feature>
<keyword evidence="3" id="KW-0732">Signal</keyword>
<proteinExistence type="predicted"/>
<reference evidence="5 6" key="1">
    <citation type="submission" date="2017-02" db="EMBL/GenBank/DDBJ databases">
        <authorList>
            <person name="Peterson S.W."/>
        </authorList>
    </citation>
    <scope>NUCLEOTIDE SEQUENCE [LARGE SCALE GENOMIC DNA]</scope>
    <source>
        <strain evidence="5 6">CIP104813</strain>
    </source>
</reference>
<dbReference type="InterPro" id="IPR036938">
    <property type="entry name" value="PAP2/HPO_sf"/>
</dbReference>
<dbReference type="AlphaFoldDB" id="A0A1X6WSU0"/>
<dbReference type="RefSeq" id="WP_087101738.1">
    <property type="nucleotide sequence ID" value="NZ_FWFG01000010.1"/>
</dbReference>
<feature type="transmembrane region" description="Helical" evidence="2">
    <location>
        <begin position="329"/>
        <end position="351"/>
    </location>
</feature>
<dbReference type="OrthoDB" id="3240395at2"/>
<evidence type="ECO:0000313" key="6">
    <source>
        <dbReference type="Proteomes" id="UP000195981"/>
    </source>
</evidence>
<dbReference type="Proteomes" id="UP000195981">
    <property type="component" value="Unassembled WGS sequence"/>
</dbReference>
<dbReference type="SUPFAM" id="SSF48317">
    <property type="entry name" value="Acid phosphatase/Vanadium-dependent haloperoxidase"/>
    <property type="match status" value="1"/>
</dbReference>
<name>A0A1X6WSU0_9MICO</name>
<sequence>MTRGAIALRLLGALLASAASIAACWALAKAAVHTARGQRLDQLVLTAAQNDTGPMTRIVFPVLNTVTVPVIVAAILVAVVLALLQRRASMVVHLVVLVAGAAATTQVVKHLVIDRTALAPGLDVTPNSFPSGHTTLAAAVAIALMLASPRHIRSLVALLGAAWTAVAGIGTIAGGWHRPSDVLGALLVVGAWTFLVLAVDAVLAMIRARAPEPDAEDHPHDGHDDDLGRDGTAEPPRPATWDDPDPVWDEEAQMWVAGHSAPAHEGAAARPRRDRRRRARSLLPVHSNGRVAAALLSVGSVLGVIVGAVLLATVPTPLDLASASAQARAYAATIGIVGGATAALFAVTLLVHVPALPSSSADPVRVR</sequence>
<accession>A0A1X6WSU0</accession>
<evidence type="ECO:0000259" key="4">
    <source>
        <dbReference type="SMART" id="SM00014"/>
    </source>
</evidence>
<keyword evidence="2" id="KW-0812">Transmembrane</keyword>
<dbReference type="PROSITE" id="PS51257">
    <property type="entry name" value="PROKAR_LIPOPROTEIN"/>
    <property type="match status" value="1"/>
</dbReference>
<protein>
    <submittedName>
        <fullName evidence="5">Phosphoesterase, PA-phosphatase related</fullName>
    </submittedName>
</protein>
<evidence type="ECO:0000256" key="2">
    <source>
        <dbReference type="SAM" id="Phobius"/>
    </source>
</evidence>
<dbReference type="SMART" id="SM00014">
    <property type="entry name" value="acidPPc"/>
    <property type="match status" value="1"/>
</dbReference>
<feature type="transmembrane region" description="Helical" evidence="2">
    <location>
        <begin position="58"/>
        <end position="84"/>
    </location>
</feature>
<dbReference type="Pfam" id="PF01569">
    <property type="entry name" value="PAP2"/>
    <property type="match status" value="1"/>
</dbReference>
<organism evidence="5 6">
    <name type="scientific">Brachybacterium nesterenkovii</name>
    <dbReference type="NCBI Taxonomy" id="47847"/>
    <lineage>
        <taxon>Bacteria</taxon>
        <taxon>Bacillati</taxon>
        <taxon>Actinomycetota</taxon>
        <taxon>Actinomycetes</taxon>
        <taxon>Micrococcales</taxon>
        <taxon>Dermabacteraceae</taxon>
        <taxon>Brachybacterium</taxon>
    </lineage>
</organism>
<keyword evidence="2" id="KW-0472">Membrane</keyword>
<feature type="transmembrane region" description="Helical" evidence="2">
    <location>
        <begin position="91"/>
        <end position="108"/>
    </location>
</feature>
<keyword evidence="2" id="KW-1133">Transmembrane helix</keyword>
<dbReference type="EMBL" id="FWFG01000010">
    <property type="protein sequence ID" value="SLM87980.1"/>
    <property type="molecule type" value="Genomic_DNA"/>
</dbReference>
<keyword evidence="6" id="KW-1185">Reference proteome</keyword>
<evidence type="ECO:0000313" key="5">
    <source>
        <dbReference type="EMBL" id="SLM87980.1"/>
    </source>
</evidence>
<feature type="chain" id="PRO_5039427313" evidence="3">
    <location>
        <begin position="23"/>
        <end position="367"/>
    </location>
</feature>
<feature type="transmembrane region" description="Helical" evidence="2">
    <location>
        <begin position="155"/>
        <end position="176"/>
    </location>
</feature>
<dbReference type="InterPro" id="IPR000326">
    <property type="entry name" value="PAP2/HPO"/>
</dbReference>
<evidence type="ECO:0000256" key="3">
    <source>
        <dbReference type="SAM" id="SignalP"/>
    </source>
</evidence>
<feature type="transmembrane region" description="Helical" evidence="2">
    <location>
        <begin position="182"/>
        <end position="203"/>
    </location>
</feature>
<gene>
    <name evidence="5" type="ORF">FM110_00790</name>
</gene>
<feature type="transmembrane region" description="Helical" evidence="2">
    <location>
        <begin position="291"/>
        <end position="314"/>
    </location>
</feature>
<feature type="transmembrane region" description="Helical" evidence="2">
    <location>
        <begin position="128"/>
        <end position="148"/>
    </location>
</feature>
<feature type="compositionally biased region" description="Basic and acidic residues" evidence="1">
    <location>
        <begin position="212"/>
        <end position="232"/>
    </location>
</feature>